<evidence type="ECO:0000313" key="3">
    <source>
        <dbReference type="EMBL" id="GAA0935780.1"/>
    </source>
</evidence>
<accession>A0ABN1Q0W1</accession>
<dbReference type="InterPro" id="IPR000073">
    <property type="entry name" value="AB_hydrolase_1"/>
</dbReference>
<dbReference type="PANTHER" id="PTHR43798">
    <property type="entry name" value="MONOACYLGLYCEROL LIPASE"/>
    <property type="match status" value="1"/>
</dbReference>
<proteinExistence type="predicted"/>
<name>A0ABN1Q0W1_9ACTN</name>
<evidence type="ECO:0000313" key="4">
    <source>
        <dbReference type="Proteomes" id="UP001501578"/>
    </source>
</evidence>
<dbReference type="SUPFAM" id="SSF53474">
    <property type="entry name" value="alpha/beta-Hydrolases"/>
    <property type="match status" value="1"/>
</dbReference>
<dbReference type="EMBL" id="BAAAHQ010000023">
    <property type="protein sequence ID" value="GAA0935780.1"/>
    <property type="molecule type" value="Genomic_DNA"/>
</dbReference>
<dbReference type="PANTHER" id="PTHR43798:SF31">
    <property type="entry name" value="AB HYDROLASE SUPERFAMILY PROTEIN YCLE"/>
    <property type="match status" value="1"/>
</dbReference>
<evidence type="ECO:0000259" key="2">
    <source>
        <dbReference type="Pfam" id="PF12697"/>
    </source>
</evidence>
<feature type="domain" description="AB hydrolase-1" evidence="2">
    <location>
        <begin position="54"/>
        <end position="273"/>
    </location>
</feature>
<dbReference type="RefSeq" id="WP_343951826.1">
    <property type="nucleotide sequence ID" value="NZ_BAAAHQ010000023.1"/>
</dbReference>
<keyword evidence="4" id="KW-1185">Reference proteome</keyword>
<dbReference type="Proteomes" id="UP001501578">
    <property type="component" value="Unassembled WGS sequence"/>
</dbReference>
<dbReference type="Pfam" id="PF12697">
    <property type="entry name" value="Abhydrolase_6"/>
    <property type="match status" value="1"/>
</dbReference>
<protein>
    <submittedName>
        <fullName evidence="3">Alpha/beta hydrolase</fullName>
    </submittedName>
</protein>
<dbReference type="InterPro" id="IPR029058">
    <property type="entry name" value="AB_hydrolase_fold"/>
</dbReference>
<evidence type="ECO:0000256" key="1">
    <source>
        <dbReference type="ARBA" id="ARBA00022801"/>
    </source>
</evidence>
<dbReference type="PRINTS" id="PR00111">
    <property type="entry name" value="ABHYDROLASE"/>
</dbReference>
<gene>
    <name evidence="3" type="ORF">GCM10009560_44090</name>
</gene>
<dbReference type="GO" id="GO:0016787">
    <property type="term" value="F:hydrolase activity"/>
    <property type="evidence" value="ECO:0007669"/>
    <property type="project" value="UniProtKB-KW"/>
</dbReference>
<keyword evidence="1 3" id="KW-0378">Hydrolase</keyword>
<dbReference type="Gene3D" id="3.40.50.1820">
    <property type="entry name" value="alpha/beta hydrolase"/>
    <property type="match status" value="1"/>
</dbReference>
<reference evidence="3 4" key="1">
    <citation type="journal article" date="2019" name="Int. J. Syst. Evol. Microbiol.">
        <title>The Global Catalogue of Microorganisms (GCM) 10K type strain sequencing project: providing services to taxonomists for standard genome sequencing and annotation.</title>
        <authorList>
            <consortium name="The Broad Institute Genomics Platform"/>
            <consortium name="The Broad Institute Genome Sequencing Center for Infectious Disease"/>
            <person name="Wu L."/>
            <person name="Ma J."/>
        </authorList>
    </citation>
    <scope>NUCLEOTIDE SEQUENCE [LARGE SCALE GENOMIC DNA]</scope>
    <source>
        <strain evidence="3 4">JCM 11136</strain>
    </source>
</reference>
<organism evidence="3 4">
    <name type="scientific">Nonomuraea longicatena</name>
    <dbReference type="NCBI Taxonomy" id="83682"/>
    <lineage>
        <taxon>Bacteria</taxon>
        <taxon>Bacillati</taxon>
        <taxon>Actinomycetota</taxon>
        <taxon>Actinomycetes</taxon>
        <taxon>Streptosporangiales</taxon>
        <taxon>Streptosporangiaceae</taxon>
        <taxon>Nonomuraea</taxon>
    </lineage>
</organism>
<dbReference type="InterPro" id="IPR050266">
    <property type="entry name" value="AB_hydrolase_sf"/>
</dbReference>
<comment type="caution">
    <text evidence="3">The sequence shown here is derived from an EMBL/GenBank/DDBJ whole genome shotgun (WGS) entry which is preliminary data.</text>
</comment>
<sequence length="281" mass="30531">MTAIYKSEAGADLLQSRYRQVLDAWPVPAERVRVPTREGETFVLVSGPEDAPPLLLLHGSAGNAAMWRDDVAAWTRDFRTYAVDIIGEPGLSAPSRPPMDSGAYAAWLDDVLAALGLTAVSVAGISLGGWTALDYATRRPERVTRLAVMCPGGVGRTKSGWLFKAVFLRLFGERGLRRSAREVAGLHGPGLESVLDDVVLTFRHFNPRTARLPRFTDETLSGLTIPVLVIVGARDALFDSAETAERVRRCLPGARVRVLPGVGHSIFGQTDTVSDFLRERP</sequence>